<name>A0ABV4FK41_9BRAD</name>
<protein>
    <submittedName>
        <fullName evidence="1">Uncharacterized protein</fullName>
    </submittedName>
</protein>
<comment type="caution">
    <text evidence="1">The sequence shown here is derived from an EMBL/GenBank/DDBJ whole genome shotgun (WGS) entry which is preliminary data.</text>
</comment>
<keyword evidence="2" id="KW-1185">Reference proteome</keyword>
<evidence type="ECO:0000313" key="1">
    <source>
        <dbReference type="EMBL" id="MEY9451935.1"/>
    </source>
</evidence>
<dbReference type="RefSeq" id="WP_249155864.1">
    <property type="nucleotide sequence ID" value="NZ_AP021854.1"/>
</dbReference>
<reference evidence="1 2" key="1">
    <citation type="submission" date="2024-07" db="EMBL/GenBank/DDBJ databases">
        <title>Genomic Encyclopedia of Type Strains, Phase V (KMG-V): Genome sequencing to study the core and pangenomes of soil and plant-associated prokaryotes.</title>
        <authorList>
            <person name="Whitman W."/>
        </authorList>
    </citation>
    <scope>NUCLEOTIDE SEQUENCE [LARGE SCALE GENOMIC DNA]</scope>
    <source>
        <strain evidence="1 2">USDA 152</strain>
    </source>
</reference>
<gene>
    <name evidence="1" type="ORF">ABIG07_000883</name>
</gene>
<accession>A0ABV4FK41</accession>
<proteinExistence type="predicted"/>
<sequence>MQRRKLAVDRKARTGFDCRTTIQQIEEDIIVIEAGLAQMDGTAKT</sequence>
<dbReference type="Proteomes" id="UP001565369">
    <property type="component" value="Unassembled WGS sequence"/>
</dbReference>
<evidence type="ECO:0000313" key="2">
    <source>
        <dbReference type="Proteomes" id="UP001565369"/>
    </source>
</evidence>
<organism evidence="1 2">
    <name type="scientific">Bradyrhizobium ottawaense</name>
    <dbReference type="NCBI Taxonomy" id="931866"/>
    <lineage>
        <taxon>Bacteria</taxon>
        <taxon>Pseudomonadati</taxon>
        <taxon>Pseudomonadota</taxon>
        <taxon>Alphaproteobacteria</taxon>
        <taxon>Hyphomicrobiales</taxon>
        <taxon>Nitrobacteraceae</taxon>
        <taxon>Bradyrhizobium</taxon>
    </lineage>
</organism>
<dbReference type="EMBL" id="JBGBZJ010000003">
    <property type="protein sequence ID" value="MEY9451935.1"/>
    <property type="molecule type" value="Genomic_DNA"/>
</dbReference>